<keyword evidence="3" id="KW-1185">Reference proteome</keyword>
<evidence type="ECO:0000313" key="3">
    <source>
        <dbReference type="Proteomes" id="UP000008703"/>
    </source>
</evidence>
<dbReference type="KEGG" id="svl:Strvi_7225"/>
<feature type="region of interest" description="Disordered" evidence="1">
    <location>
        <begin position="1"/>
        <end position="33"/>
    </location>
</feature>
<evidence type="ECO:0000256" key="1">
    <source>
        <dbReference type="SAM" id="MobiDB-lite"/>
    </source>
</evidence>
<dbReference type="HOGENOM" id="CLU_3384173_0_0_11"/>
<dbReference type="EMBL" id="CP002994">
    <property type="protein sequence ID" value="AEM86591.1"/>
    <property type="molecule type" value="Genomic_DNA"/>
</dbReference>
<protein>
    <submittedName>
        <fullName evidence="2">Uncharacterized protein</fullName>
    </submittedName>
</protein>
<organism evidence="2 3">
    <name type="scientific">Streptomyces violaceusniger (strain Tu 4113)</name>
    <dbReference type="NCBI Taxonomy" id="653045"/>
    <lineage>
        <taxon>Bacteria</taxon>
        <taxon>Bacillati</taxon>
        <taxon>Actinomycetota</taxon>
        <taxon>Actinomycetes</taxon>
        <taxon>Kitasatosporales</taxon>
        <taxon>Streptomycetaceae</taxon>
        <taxon>Streptomyces</taxon>
        <taxon>Streptomyces violaceusniger group</taxon>
    </lineage>
</organism>
<accession>G2P6S1</accession>
<dbReference type="AlphaFoldDB" id="G2P6S1"/>
<reference evidence="2" key="1">
    <citation type="submission" date="2011-08" db="EMBL/GenBank/DDBJ databases">
        <title>Complete sequence of chromosome of Streptomyces violaceusniger Tu 4113.</title>
        <authorList>
            <consortium name="US DOE Joint Genome Institute"/>
            <person name="Lucas S."/>
            <person name="Han J."/>
            <person name="Lapidus A."/>
            <person name="Cheng J.-F."/>
            <person name="Goodwin L."/>
            <person name="Pitluck S."/>
            <person name="Peters L."/>
            <person name="Ivanova N."/>
            <person name="Daligault H."/>
            <person name="Detter J.C."/>
            <person name="Han C."/>
            <person name="Tapia R."/>
            <person name="Land M."/>
            <person name="Hauser L."/>
            <person name="Kyrpides N."/>
            <person name="Ivanova N."/>
            <person name="Pagani I."/>
            <person name="Hagen A."/>
            <person name="Katz L."/>
            <person name="Fiedler H.-P."/>
            <person name="Keasling J."/>
            <person name="Fortman J."/>
            <person name="Woyke T."/>
        </authorList>
    </citation>
    <scope>NUCLEOTIDE SEQUENCE [LARGE SCALE GENOMIC DNA]</scope>
    <source>
        <strain evidence="2">Tu 4113</strain>
    </source>
</reference>
<evidence type="ECO:0000313" key="2">
    <source>
        <dbReference type="EMBL" id="AEM86591.1"/>
    </source>
</evidence>
<gene>
    <name evidence="2" type="ORF">Strvi_7225</name>
</gene>
<proteinExistence type="predicted"/>
<sequence length="33" mass="3425">MPYGSAHALSASRTGHGRNMGTVRATPNRKGNA</sequence>
<name>G2P6S1_STRV4</name>
<dbReference type="Proteomes" id="UP000008703">
    <property type="component" value="Chromosome"/>
</dbReference>